<proteinExistence type="predicted"/>
<dbReference type="AlphaFoldDB" id="A0A428MPK2"/>
<dbReference type="OrthoDB" id="108410at2"/>
<keyword evidence="2" id="KW-1185">Reference proteome</keyword>
<gene>
    <name evidence="1" type="ORF">EDE15_4441</name>
</gene>
<reference evidence="1 2" key="1">
    <citation type="submission" date="2018-12" db="EMBL/GenBank/DDBJ databases">
        <title>Sequencing of bacterial isolates from soil warming experiment in Harvard Forest, Massachusetts, USA.</title>
        <authorList>
            <person name="Deangelis K."/>
        </authorList>
    </citation>
    <scope>NUCLEOTIDE SEQUENCE [LARGE SCALE GENOMIC DNA]</scope>
    <source>
        <strain evidence="1 2">EB153</strain>
    </source>
</reference>
<evidence type="ECO:0008006" key="3">
    <source>
        <dbReference type="Google" id="ProtNLM"/>
    </source>
</evidence>
<comment type="caution">
    <text evidence="1">The sequence shown here is derived from an EMBL/GenBank/DDBJ whole genome shotgun (WGS) entry which is preliminary data.</text>
</comment>
<dbReference type="Proteomes" id="UP000269669">
    <property type="component" value="Unassembled WGS sequence"/>
</dbReference>
<dbReference type="EMBL" id="RSDW01000001">
    <property type="protein sequence ID" value="RSL18838.1"/>
    <property type="molecule type" value="Genomic_DNA"/>
</dbReference>
<evidence type="ECO:0000313" key="2">
    <source>
        <dbReference type="Proteomes" id="UP000269669"/>
    </source>
</evidence>
<dbReference type="RefSeq" id="WP_125487138.1">
    <property type="nucleotide sequence ID" value="NZ_RSDW01000001.1"/>
</dbReference>
<protein>
    <recommendedName>
        <fullName evidence="3">Protein involved in plasmid replication-relaxation</fullName>
    </recommendedName>
</protein>
<evidence type="ECO:0000313" key="1">
    <source>
        <dbReference type="EMBL" id="RSL18838.1"/>
    </source>
</evidence>
<sequence>MGRFSEAMIEEYEGQVTGASSRTTYIRYSQERDLPMLLAIRNATFMSHGQLFEQLVATGSEVSRRACNWRIQRLVQAGVVSKMPPQLPYCGPVYTISRSGLACLESCGHGLISLTSESKSLANPAQIQHYLELGEIQAAFRRTKMLKEWTGDLEIRSINQSIDLPLAKDYDAIAELEYDNFRYRIALEYERSLKASTRYQEIVAAIEDEDQVQLLVYMTSSIDLLYQLKAEFEEQRFPIVLVPARSFCMSPLAARMYSTRSLGGQKATIEDVLGAIPRRKRVPPGEQFDHE</sequence>
<accession>A0A428MPK2</accession>
<name>A0A428MPK2_9BACT</name>
<organism evidence="1 2">
    <name type="scientific">Edaphobacter aggregans</name>
    <dbReference type="NCBI Taxonomy" id="570835"/>
    <lineage>
        <taxon>Bacteria</taxon>
        <taxon>Pseudomonadati</taxon>
        <taxon>Acidobacteriota</taxon>
        <taxon>Terriglobia</taxon>
        <taxon>Terriglobales</taxon>
        <taxon>Acidobacteriaceae</taxon>
        <taxon>Edaphobacter</taxon>
    </lineage>
</organism>